<keyword evidence="4 9" id="KW-0812">Transmembrane</keyword>
<sequence>MSGDLLSLLFQREATFEDRADRLSNVWTFGLLVLLAILLAWRQETYSPIECLSPPEMTGQQIRTTGLICWNSYLIHYPQRKNNNGSFPVDTFLQTYKIPVVSRKIYAKSLNGVDYDVYHTYYQWIPLILLLQSLLFKLPEVLFHVLHGYCGITFQKIAALTNGYQALTTSEDRRRISQEIAAYIQNWCSLVTSRWCFTGLHIFIKILYCINVIIQLSLLNNFLMFQQDKFGSYASTIFGWDLSWNSTPVYHSFRFPPTVLCMFDIPLMQNIHQFSVLCELPSNILNDKVFKFIWIWLVFVCVMTIGSLCSRIVQSVFPYFRKKYVVTYLQMSCEPPHSIHGNDVMKFTETVLGEDGVMVLKLTGDNSSDLLVSDVIGALYEKWSQSRSKETAAMRKVSDTEMLVRESAT</sequence>
<dbReference type="GO" id="GO:0005243">
    <property type="term" value="F:gap junction channel activity"/>
    <property type="evidence" value="ECO:0007669"/>
    <property type="project" value="TreeGrafter"/>
</dbReference>
<evidence type="ECO:0000256" key="8">
    <source>
        <dbReference type="ARBA" id="ARBA00023303"/>
    </source>
</evidence>
<protein>
    <recommendedName>
        <fullName evidence="9">Innexin</fullName>
    </recommendedName>
</protein>
<evidence type="ECO:0000313" key="10">
    <source>
        <dbReference type="EMBL" id="KAK3580308.1"/>
    </source>
</evidence>
<dbReference type="Pfam" id="PF00876">
    <property type="entry name" value="Innexin"/>
    <property type="match status" value="1"/>
</dbReference>
<evidence type="ECO:0000256" key="3">
    <source>
        <dbReference type="ARBA" id="ARBA00022475"/>
    </source>
</evidence>
<evidence type="ECO:0000256" key="1">
    <source>
        <dbReference type="ARBA" id="ARBA00004651"/>
    </source>
</evidence>
<evidence type="ECO:0000256" key="2">
    <source>
        <dbReference type="ARBA" id="ARBA00022448"/>
    </source>
</evidence>
<evidence type="ECO:0000313" key="11">
    <source>
        <dbReference type="Proteomes" id="UP001195483"/>
    </source>
</evidence>
<evidence type="ECO:0000256" key="9">
    <source>
        <dbReference type="RuleBase" id="RU010713"/>
    </source>
</evidence>
<evidence type="ECO:0000256" key="5">
    <source>
        <dbReference type="ARBA" id="ARBA00022989"/>
    </source>
</evidence>
<keyword evidence="6 9" id="KW-0406">Ion transport</keyword>
<keyword evidence="2 9" id="KW-0813">Transport</keyword>
<dbReference type="PANTHER" id="PTHR11893">
    <property type="entry name" value="INNEXIN"/>
    <property type="match status" value="1"/>
</dbReference>
<comment type="function">
    <text evidence="9">Structural component of the gap junctions.</text>
</comment>
<comment type="subcellular location">
    <subcellularLocation>
        <location evidence="1 9">Cell membrane</location>
        <topology evidence="1 9">Multi-pass membrane protein</topology>
    </subcellularLocation>
</comment>
<dbReference type="PRINTS" id="PR01262">
    <property type="entry name" value="INNEXIN"/>
</dbReference>
<keyword evidence="7 9" id="KW-0472">Membrane</keyword>
<evidence type="ECO:0000256" key="7">
    <source>
        <dbReference type="ARBA" id="ARBA00023136"/>
    </source>
</evidence>
<reference evidence="10" key="3">
    <citation type="submission" date="2023-05" db="EMBL/GenBank/DDBJ databases">
        <authorList>
            <person name="Smith C.H."/>
        </authorList>
    </citation>
    <scope>NUCLEOTIDE SEQUENCE</scope>
    <source>
        <strain evidence="10">CHS0354</strain>
        <tissue evidence="10">Mantle</tissue>
    </source>
</reference>
<evidence type="ECO:0000256" key="4">
    <source>
        <dbReference type="ARBA" id="ARBA00022692"/>
    </source>
</evidence>
<organism evidence="10 11">
    <name type="scientific">Potamilus streckersoni</name>
    <dbReference type="NCBI Taxonomy" id="2493646"/>
    <lineage>
        <taxon>Eukaryota</taxon>
        <taxon>Metazoa</taxon>
        <taxon>Spiralia</taxon>
        <taxon>Lophotrochozoa</taxon>
        <taxon>Mollusca</taxon>
        <taxon>Bivalvia</taxon>
        <taxon>Autobranchia</taxon>
        <taxon>Heteroconchia</taxon>
        <taxon>Palaeoheterodonta</taxon>
        <taxon>Unionida</taxon>
        <taxon>Unionoidea</taxon>
        <taxon>Unionidae</taxon>
        <taxon>Ambleminae</taxon>
        <taxon>Lampsilini</taxon>
        <taxon>Potamilus</taxon>
    </lineage>
</organism>
<reference evidence="10" key="1">
    <citation type="journal article" date="2021" name="Genome Biol. Evol.">
        <title>A High-Quality Reference Genome for a Parasitic Bivalve with Doubly Uniparental Inheritance (Bivalvia: Unionida).</title>
        <authorList>
            <person name="Smith C.H."/>
        </authorList>
    </citation>
    <scope>NUCLEOTIDE SEQUENCE</scope>
    <source>
        <strain evidence="10">CHS0354</strain>
    </source>
</reference>
<gene>
    <name evidence="9" type="primary">inx</name>
    <name evidence="10" type="ORF">CHS0354_003543</name>
</gene>
<dbReference type="Proteomes" id="UP001195483">
    <property type="component" value="Unassembled WGS sequence"/>
</dbReference>
<keyword evidence="11" id="KW-1185">Reference proteome</keyword>
<dbReference type="PROSITE" id="PS51013">
    <property type="entry name" value="PANNEXIN"/>
    <property type="match status" value="1"/>
</dbReference>
<feature type="transmembrane region" description="Helical" evidence="9">
    <location>
        <begin position="24"/>
        <end position="41"/>
    </location>
</feature>
<reference evidence="10" key="2">
    <citation type="journal article" date="2021" name="Genome Biol. Evol.">
        <title>Developing a high-quality reference genome for a parasitic bivalve with doubly uniparental inheritance (Bivalvia: Unionida).</title>
        <authorList>
            <person name="Smith C.H."/>
        </authorList>
    </citation>
    <scope>NUCLEOTIDE SEQUENCE</scope>
    <source>
        <strain evidence="10">CHS0354</strain>
        <tissue evidence="10">Mantle</tissue>
    </source>
</reference>
<dbReference type="GO" id="GO:0005921">
    <property type="term" value="C:gap junction"/>
    <property type="evidence" value="ECO:0007669"/>
    <property type="project" value="UniProtKB-UniRule"/>
</dbReference>
<dbReference type="EMBL" id="JAEAOA010000281">
    <property type="protein sequence ID" value="KAK3580308.1"/>
    <property type="molecule type" value="Genomic_DNA"/>
</dbReference>
<feature type="transmembrane region" description="Helical" evidence="9">
    <location>
        <begin position="293"/>
        <end position="313"/>
    </location>
</feature>
<keyword evidence="3" id="KW-1003">Cell membrane</keyword>
<evidence type="ECO:0000256" key="6">
    <source>
        <dbReference type="ARBA" id="ARBA00023065"/>
    </source>
</evidence>
<feature type="transmembrane region" description="Helical" evidence="9">
    <location>
        <begin position="202"/>
        <end position="223"/>
    </location>
</feature>
<proteinExistence type="inferred from homology"/>
<dbReference type="PANTHER" id="PTHR11893:SF36">
    <property type="entry name" value="INNEXIN-5"/>
    <property type="match status" value="1"/>
</dbReference>
<name>A0AAE0RVH6_9BIVA</name>
<keyword evidence="8 9" id="KW-0407">Ion channel</keyword>
<accession>A0AAE0RVH6</accession>
<dbReference type="AlphaFoldDB" id="A0AAE0RVH6"/>
<keyword evidence="5 9" id="KW-1133">Transmembrane helix</keyword>
<comment type="caution">
    <text evidence="9">Lacks conserved residue(s) required for the propagation of feature annotation.</text>
</comment>
<dbReference type="GO" id="GO:0005886">
    <property type="term" value="C:plasma membrane"/>
    <property type="evidence" value="ECO:0007669"/>
    <property type="project" value="UniProtKB-SubCell"/>
</dbReference>
<dbReference type="GO" id="GO:0034220">
    <property type="term" value="P:monoatomic ion transmembrane transport"/>
    <property type="evidence" value="ECO:0007669"/>
    <property type="project" value="UniProtKB-KW"/>
</dbReference>
<comment type="similarity">
    <text evidence="9">Belongs to the pannexin family.</text>
</comment>
<comment type="caution">
    <text evidence="10">The sequence shown here is derived from an EMBL/GenBank/DDBJ whole genome shotgun (WGS) entry which is preliminary data.</text>
</comment>
<dbReference type="InterPro" id="IPR000990">
    <property type="entry name" value="Innexin"/>
</dbReference>